<dbReference type="InterPro" id="IPR006153">
    <property type="entry name" value="Cation/H_exchanger_TM"/>
</dbReference>
<feature type="domain" description="Cation/H+ exchanger transmembrane" evidence="6">
    <location>
        <begin position="10"/>
        <end position="351"/>
    </location>
</feature>
<feature type="transmembrane region" description="Helical" evidence="5">
    <location>
        <begin position="54"/>
        <end position="74"/>
    </location>
</feature>
<feature type="transmembrane region" description="Helical" evidence="5">
    <location>
        <begin position="358"/>
        <end position="378"/>
    </location>
</feature>
<dbReference type="PANTHER" id="PTHR43021">
    <property type="entry name" value="NA(+)/H(+) ANTIPORTER-RELATED"/>
    <property type="match status" value="1"/>
</dbReference>
<name>A0ABS6EBN0_9FIRM</name>
<accession>A0ABS6EBN0</accession>
<organism evidence="7 8">
    <name type="scientific">Tissierella simiarum</name>
    <dbReference type="NCBI Taxonomy" id="2841534"/>
    <lineage>
        <taxon>Bacteria</taxon>
        <taxon>Bacillati</taxon>
        <taxon>Bacillota</taxon>
        <taxon>Tissierellia</taxon>
        <taxon>Tissierellales</taxon>
        <taxon>Tissierellaceae</taxon>
        <taxon>Tissierella</taxon>
    </lineage>
</organism>
<proteinExistence type="predicted"/>
<feature type="transmembrane region" description="Helical" evidence="5">
    <location>
        <begin position="220"/>
        <end position="236"/>
    </location>
</feature>
<sequence>MHILFYVAIILLAGMGTAKILAKFKLPNVTGYLIAGLIIGPSILGLIPKDSTEQLSIISEVALAFIAYSIGSEFNLEHLKKVGKGIITITMFEALTAVVLVDLTMIFIFKQSVPFSIVLGAIAAATAPAATLMVVRQYKAKGPVVNTLLPVVAIDDAVGIMAFGISTTIAKSLINNSTNISIYGLVIYPLIEILGALILGFVMGLFLILISKKSKGEDELLSIVIAILFATAGIAIRFNFSSLLACMMVGATLTNLAPNNKKLFNAAEKFTPPIFISFFTIAGVQLNLSILKEVGLIGAGYVIIRVIGKMLGAYVGAKISDLPQTVQKYLGFTLIPQAGVAIGLSMIAQNILPLSYGAQIRTIVLAGTVVYELVGPLITKTALIKAGEINIL</sequence>
<feature type="transmembrane region" description="Helical" evidence="5">
    <location>
        <begin position="86"/>
        <end position="109"/>
    </location>
</feature>
<evidence type="ECO:0000313" key="7">
    <source>
        <dbReference type="EMBL" id="MBU5439926.1"/>
    </source>
</evidence>
<evidence type="ECO:0000256" key="2">
    <source>
        <dbReference type="ARBA" id="ARBA00022692"/>
    </source>
</evidence>
<evidence type="ECO:0000256" key="3">
    <source>
        <dbReference type="ARBA" id="ARBA00022989"/>
    </source>
</evidence>
<keyword evidence="3 5" id="KW-1133">Transmembrane helix</keyword>
<evidence type="ECO:0000256" key="1">
    <source>
        <dbReference type="ARBA" id="ARBA00004141"/>
    </source>
</evidence>
<reference evidence="7 8" key="1">
    <citation type="submission" date="2021-06" db="EMBL/GenBank/DDBJ databases">
        <authorList>
            <person name="Sun Q."/>
            <person name="Li D."/>
        </authorList>
    </citation>
    <scope>NUCLEOTIDE SEQUENCE [LARGE SCALE GENOMIC DNA]</scope>
    <source>
        <strain evidence="7 8">MSJ-40</strain>
    </source>
</reference>
<feature type="transmembrane region" description="Helical" evidence="5">
    <location>
        <begin position="329"/>
        <end position="352"/>
    </location>
</feature>
<protein>
    <submittedName>
        <fullName evidence="7">Cation:proton antiporter</fullName>
    </submittedName>
</protein>
<gene>
    <name evidence="7" type="ORF">KQI42_18105</name>
</gene>
<keyword evidence="2 5" id="KW-0812">Transmembrane</keyword>
<dbReference type="Proteomes" id="UP000749471">
    <property type="component" value="Unassembled WGS sequence"/>
</dbReference>
<dbReference type="Pfam" id="PF00999">
    <property type="entry name" value="Na_H_Exchanger"/>
    <property type="match status" value="1"/>
</dbReference>
<comment type="subcellular location">
    <subcellularLocation>
        <location evidence="1">Membrane</location>
        <topology evidence="1">Multi-pass membrane protein</topology>
    </subcellularLocation>
</comment>
<feature type="transmembrane region" description="Helical" evidence="5">
    <location>
        <begin position="115"/>
        <end position="135"/>
    </location>
</feature>
<dbReference type="EMBL" id="JAHLPM010000021">
    <property type="protein sequence ID" value="MBU5439926.1"/>
    <property type="molecule type" value="Genomic_DNA"/>
</dbReference>
<feature type="transmembrane region" description="Helical" evidence="5">
    <location>
        <begin position="296"/>
        <end position="317"/>
    </location>
</feature>
<keyword evidence="8" id="KW-1185">Reference proteome</keyword>
<comment type="caution">
    <text evidence="7">The sequence shown here is derived from an EMBL/GenBank/DDBJ whole genome shotgun (WGS) entry which is preliminary data.</text>
</comment>
<feature type="transmembrane region" description="Helical" evidence="5">
    <location>
        <begin position="29"/>
        <end position="48"/>
    </location>
</feature>
<dbReference type="PANTHER" id="PTHR43021:SF2">
    <property type="entry name" value="CATION_H+ EXCHANGER DOMAIN-CONTAINING PROTEIN"/>
    <property type="match status" value="1"/>
</dbReference>
<evidence type="ECO:0000256" key="4">
    <source>
        <dbReference type="ARBA" id="ARBA00023136"/>
    </source>
</evidence>
<evidence type="ECO:0000256" key="5">
    <source>
        <dbReference type="SAM" id="Phobius"/>
    </source>
</evidence>
<feature type="transmembrane region" description="Helical" evidence="5">
    <location>
        <begin position="182"/>
        <end position="208"/>
    </location>
</feature>
<evidence type="ECO:0000313" key="8">
    <source>
        <dbReference type="Proteomes" id="UP000749471"/>
    </source>
</evidence>
<dbReference type="RefSeq" id="WP_216521813.1">
    <property type="nucleotide sequence ID" value="NZ_JAHLPM010000021.1"/>
</dbReference>
<keyword evidence="4 5" id="KW-0472">Membrane</keyword>
<evidence type="ECO:0000259" key="6">
    <source>
        <dbReference type="Pfam" id="PF00999"/>
    </source>
</evidence>
<feature type="transmembrane region" description="Helical" evidence="5">
    <location>
        <begin position="147"/>
        <end position="170"/>
    </location>
</feature>
<feature type="transmembrane region" description="Helical" evidence="5">
    <location>
        <begin position="6"/>
        <end position="22"/>
    </location>
</feature>